<gene>
    <name evidence="6" type="ORF">PAUS00366_LOCUS29</name>
</gene>
<evidence type="ECO:0008006" key="7">
    <source>
        <dbReference type="Google" id="ProtNLM"/>
    </source>
</evidence>
<dbReference type="PANTHER" id="PTHR10605:SF56">
    <property type="entry name" value="BIFUNCTIONAL HEPARAN SULFATE N-DEACETYLASE_N-SULFOTRANSFERASE"/>
    <property type="match status" value="1"/>
</dbReference>
<proteinExistence type="predicted"/>
<feature type="region of interest" description="Disordered" evidence="4">
    <location>
        <begin position="551"/>
        <end position="572"/>
    </location>
</feature>
<evidence type="ECO:0000256" key="5">
    <source>
        <dbReference type="SAM" id="Phobius"/>
    </source>
</evidence>
<keyword evidence="1" id="KW-0808">Transferase</keyword>
<evidence type="ECO:0000256" key="1">
    <source>
        <dbReference type="ARBA" id="ARBA00022679"/>
    </source>
</evidence>
<evidence type="ECO:0000256" key="3">
    <source>
        <dbReference type="PIRSR" id="PIRSR637359-2"/>
    </source>
</evidence>
<feature type="region of interest" description="Disordered" evidence="4">
    <location>
        <begin position="351"/>
        <end position="385"/>
    </location>
</feature>
<feature type="active site" description="For sulfotransferase activity" evidence="2">
    <location>
        <position position="206"/>
    </location>
</feature>
<sequence length="613" mass="69453">MIHHPWRQRQHGCRRFLRCCYSCCRLLPSRFNRLAVCLGFWYLYLLIAIDNSEQTLMSLSLSGAGVDTEEHGSTATPAGEKTRVIIVGSSSSSGDTTTSWTKPGKTKRKQDPTNATKFTTIDDTNSNTDSTDATNTTTIVLPRVPLYNDIHLSSKTMLPRTWRLHDSEHDVAIEQVDANSCFQVPSFVNYKYAKCLPSLYVIGFEKAGTTILNMWLSQHPGLKTRWTEGRFFDANTPKQTLHRLGVTWRDYLQTLPSIPISELGRTWTMEKSPAYAHNPYAPLALSALVPSARLLLVTRDPTQRAYSEFVMYTHHYPDFLSAIFNRPKSYFVKNIVTNDVRYIGDNFRDLHPRGQKTNRLEPGRGGSFVPFDLAPPSSNSGSSEASTGVQEWRYLSYPPDPIDFDRFIRDGISKHKKENKNIIGSRDTNDSTTVASTTHHPPFLEKMIGRGERILTAGLYGPYIEQWLKYFPPHNLIVIPSEDFFVAPNNTNDDLRAAARNMAHLQQVLELLPRVDYNKLLTRDPHTGRVELSGFFGFSLETFLNGKFNSNGGNSNGNSNGKNNKSSSSPMLPQTKKLLDEFYCDSNRQLKRLTNKNRYVPTKLDSRYACYNS</sequence>
<feature type="transmembrane region" description="Helical" evidence="5">
    <location>
        <begin position="31"/>
        <end position="49"/>
    </location>
</feature>
<dbReference type="GO" id="GO:0005794">
    <property type="term" value="C:Golgi apparatus"/>
    <property type="evidence" value="ECO:0007669"/>
    <property type="project" value="TreeGrafter"/>
</dbReference>
<dbReference type="GO" id="GO:0015016">
    <property type="term" value="F:heparan sulfate N-sulfotransferase activity"/>
    <property type="evidence" value="ECO:0007669"/>
    <property type="project" value="TreeGrafter"/>
</dbReference>
<dbReference type="InterPro" id="IPR027417">
    <property type="entry name" value="P-loop_NTPase"/>
</dbReference>
<protein>
    <recommendedName>
        <fullName evidence="7">Sulfotransferase domain-containing protein</fullName>
    </recommendedName>
</protein>
<feature type="compositionally biased region" description="Basic and acidic residues" evidence="4">
    <location>
        <begin position="351"/>
        <end position="362"/>
    </location>
</feature>
<dbReference type="PANTHER" id="PTHR10605">
    <property type="entry name" value="HEPARAN SULFATE SULFOTRANSFERASE"/>
    <property type="match status" value="1"/>
</dbReference>
<name>A0A7S4A8P3_9STRA</name>
<dbReference type="AlphaFoldDB" id="A0A7S4A8P3"/>
<dbReference type="GO" id="GO:0019213">
    <property type="term" value="F:deacetylase activity"/>
    <property type="evidence" value="ECO:0007669"/>
    <property type="project" value="TreeGrafter"/>
</dbReference>
<reference evidence="6" key="1">
    <citation type="submission" date="2021-01" db="EMBL/GenBank/DDBJ databases">
        <authorList>
            <person name="Corre E."/>
            <person name="Pelletier E."/>
            <person name="Niang G."/>
            <person name="Scheremetjew M."/>
            <person name="Finn R."/>
            <person name="Kale V."/>
            <person name="Holt S."/>
            <person name="Cochrane G."/>
            <person name="Meng A."/>
            <person name="Brown T."/>
            <person name="Cohen L."/>
        </authorList>
    </citation>
    <scope>NUCLEOTIDE SEQUENCE</scope>
    <source>
        <strain evidence="6">10249 10 AB</strain>
    </source>
</reference>
<feature type="compositionally biased region" description="Low complexity" evidence="4">
    <location>
        <begin position="90"/>
        <end position="101"/>
    </location>
</feature>
<feature type="compositionally biased region" description="Low complexity" evidence="4">
    <location>
        <begin position="119"/>
        <end position="130"/>
    </location>
</feature>
<keyword evidence="5" id="KW-1133">Transmembrane helix</keyword>
<dbReference type="EMBL" id="HBIX01000035">
    <property type="protein sequence ID" value="CAE0707309.1"/>
    <property type="molecule type" value="Transcribed_RNA"/>
</dbReference>
<feature type="region of interest" description="Disordered" evidence="4">
    <location>
        <begin position="90"/>
        <end position="130"/>
    </location>
</feature>
<feature type="binding site" evidence="3">
    <location>
        <position position="307"/>
    </location>
    <ligand>
        <name>3'-phosphoadenylyl sulfate</name>
        <dbReference type="ChEBI" id="CHEBI:58339"/>
    </ligand>
</feature>
<keyword evidence="5" id="KW-0812">Transmembrane</keyword>
<feature type="compositionally biased region" description="Low complexity" evidence="4">
    <location>
        <begin position="551"/>
        <end position="569"/>
    </location>
</feature>
<evidence type="ECO:0000256" key="4">
    <source>
        <dbReference type="SAM" id="MobiDB-lite"/>
    </source>
</evidence>
<feature type="binding site" evidence="3">
    <location>
        <position position="299"/>
    </location>
    <ligand>
        <name>3'-phosphoadenylyl sulfate</name>
        <dbReference type="ChEBI" id="CHEBI:58339"/>
    </ligand>
</feature>
<dbReference type="SUPFAM" id="SSF52540">
    <property type="entry name" value="P-loop containing nucleoside triphosphate hydrolases"/>
    <property type="match status" value="1"/>
</dbReference>
<keyword evidence="5" id="KW-0472">Membrane</keyword>
<evidence type="ECO:0000256" key="2">
    <source>
        <dbReference type="PIRSR" id="PIRSR637359-1"/>
    </source>
</evidence>
<dbReference type="InterPro" id="IPR037359">
    <property type="entry name" value="NST/OST"/>
</dbReference>
<accession>A0A7S4A8P3</accession>
<evidence type="ECO:0000313" key="6">
    <source>
        <dbReference type="EMBL" id="CAE0707309.1"/>
    </source>
</evidence>
<dbReference type="Gene3D" id="3.40.50.300">
    <property type="entry name" value="P-loop containing nucleotide triphosphate hydrolases"/>
    <property type="match status" value="2"/>
</dbReference>
<organism evidence="6">
    <name type="scientific">Pseudo-nitzschia australis</name>
    <dbReference type="NCBI Taxonomy" id="44445"/>
    <lineage>
        <taxon>Eukaryota</taxon>
        <taxon>Sar</taxon>
        <taxon>Stramenopiles</taxon>
        <taxon>Ochrophyta</taxon>
        <taxon>Bacillariophyta</taxon>
        <taxon>Bacillariophyceae</taxon>
        <taxon>Bacillariophycidae</taxon>
        <taxon>Bacillariales</taxon>
        <taxon>Bacillariaceae</taxon>
        <taxon>Pseudo-nitzschia</taxon>
    </lineage>
</organism>